<sequence length="91" mass="9985">MSVMRRVTQGPIVAYRKYISPLKPATCRFYPSCSAYALEAIEVHGAAKGTWLAAKRIAKCQPFHPGGVDLVPPRKDQSDTPNTTDGHSRLT</sequence>
<dbReference type="SMART" id="SM01234">
    <property type="entry name" value="Haemolytic"/>
    <property type="match status" value="1"/>
</dbReference>
<dbReference type="eggNOG" id="COG0759">
    <property type="taxonomic scope" value="Bacteria"/>
</dbReference>
<keyword evidence="4" id="KW-1185">Reference proteome</keyword>
<dbReference type="Pfam" id="PF01809">
    <property type="entry name" value="YidD"/>
    <property type="match status" value="1"/>
</dbReference>
<feature type="region of interest" description="Disordered" evidence="2">
    <location>
        <begin position="65"/>
        <end position="91"/>
    </location>
</feature>
<dbReference type="NCBIfam" id="TIGR00278">
    <property type="entry name" value="membrane protein insertion efficiency factor YidD"/>
    <property type="match status" value="1"/>
</dbReference>
<comment type="similarity">
    <text evidence="1">Belongs to the UPF0161 family.</text>
</comment>
<protein>
    <recommendedName>
        <fullName evidence="1">Putative membrane protein insertion efficiency factor</fullName>
    </recommendedName>
</protein>
<comment type="function">
    <text evidence="1">Could be involved in insertion of integral membrane proteins into the membrane.</text>
</comment>
<dbReference type="AlphaFoldDB" id="W7Y8K6"/>
<keyword evidence="1" id="KW-1003">Cell membrane</keyword>
<dbReference type="GO" id="GO:0005886">
    <property type="term" value="C:plasma membrane"/>
    <property type="evidence" value="ECO:0007669"/>
    <property type="project" value="UniProtKB-SubCell"/>
</dbReference>
<evidence type="ECO:0000256" key="2">
    <source>
        <dbReference type="SAM" id="MobiDB-lite"/>
    </source>
</evidence>
<accession>W7Y8K6</accession>
<evidence type="ECO:0000313" key="3">
    <source>
        <dbReference type="EMBL" id="GAF07255.1"/>
    </source>
</evidence>
<dbReference type="OrthoDB" id="9801753at2"/>
<organism evidence="3 4">
    <name type="scientific">Paenibacillus pini JCM 16418</name>
    <dbReference type="NCBI Taxonomy" id="1236976"/>
    <lineage>
        <taxon>Bacteria</taxon>
        <taxon>Bacillati</taxon>
        <taxon>Bacillota</taxon>
        <taxon>Bacilli</taxon>
        <taxon>Bacillales</taxon>
        <taxon>Paenibacillaceae</taxon>
        <taxon>Paenibacillus</taxon>
    </lineage>
</organism>
<dbReference type="InterPro" id="IPR002696">
    <property type="entry name" value="Membr_insert_effic_factor_YidD"/>
</dbReference>
<dbReference type="Proteomes" id="UP000019364">
    <property type="component" value="Unassembled WGS sequence"/>
</dbReference>
<dbReference type="PANTHER" id="PTHR33383">
    <property type="entry name" value="MEMBRANE PROTEIN INSERTION EFFICIENCY FACTOR-RELATED"/>
    <property type="match status" value="1"/>
</dbReference>
<dbReference type="HAMAP" id="MF_00386">
    <property type="entry name" value="UPF0161_YidD"/>
    <property type="match status" value="1"/>
</dbReference>
<reference evidence="3 4" key="1">
    <citation type="journal article" date="2014" name="Genome Announc.">
        <title>Draft Genome Sequence of Paenibacillus pini JCM 16418T, Isolated from the Rhizosphere of Pine Tree.</title>
        <authorList>
            <person name="Yuki M."/>
            <person name="Oshima K."/>
            <person name="Suda W."/>
            <person name="Oshida Y."/>
            <person name="Kitamura K."/>
            <person name="Iida Y."/>
            <person name="Hattori M."/>
            <person name="Ohkuma M."/>
        </authorList>
    </citation>
    <scope>NUCLEOTIDE SEQUENCE [LARGE SCALE GENOMIC DNA]</scope>
    <source>
        <strain evidence="3 4">JCM 16418</strain>
    </source>
</reference>
<dbReference type="STRING" id="1236976.JCM16418_1251"/>
<keyword evidence="1" id="KW-0472">Membrane</keyword>
<dbReference type="RefSeq" id="WP_036646882.1">
    <property type="nucleotide sequence ID" value="NZ_BAVZ01000002.1"/>
</dbReference>
<gene>
    <name evidence="3" type="ORF">JCM16418_1251</name>
</gene>
<comment type="subcellular location">
    <subcellularLocation>
        <location evidence="1">Cell membrane</location>
        <topology evidence="1">Peripheral membrane protein</topology>
        <orientation evidence="1">Cytoplasmic side</orientation>
    </subcellularLocation>
</comment>
<evidence type="ECO:0000256" key="1">
    <source>
        <dbReference type="HAMAP-Rule" id="MF_00386"/>
    </source>
</evidence>
<evidence type="ECO:0000313" key="4">
    <source>
        <dbReference type="Proteomes" id="UP000019364"/>
    </source>
</evidence>
<dbReference type="PANTHER" id="PTHR33383:SF1">
    <property type="entry name" value="MEMBRANE PROTEIN INSERTION EFFICIENCY FACTOR-RELATED"/>
    <property type="match status" value="1"/>
</dbReference>
<proteinExistence type="inferred from homology"/>
<dbReference type="EMBL" id="BAVZ01000002">
    <property type="protein sequence ID" value="GAF07255.1"/>
    <property type="molecule type" value="Genomic_DNA"/>
</dbReference>
<comment type="caution">
    <text evidence="3">The sequence shown here is derived from an EMBL/GenBank/DDBJ whole genome shotgun (WGS) entry which is preliminary data.</text>
</comment>
<name>W7Y8K6_9BACL</name>